<keyword evidence="7" id="KW-0732">Signal</keyword>
<dbReference type="Pfam" id="PF00211">
    <property type="entry name" value="Guanylate_cyc"/>
    <property type="match status" value="1"/>
</dbReference>
<evidence type="ECO:0000256" key="1">
    <source>
        <dbReference type="ARBA" id="ARBA00004370"/>
    </source>
</evidence>
<dbReference type="PROSITE" id="PS50125">
    <property type="entry name" value="GUANYLATE_CYCLASE_2"/>
    <property type="match status" value="1"/>
</dbReference>
<dbReference type="PANTHER" id="PTHR11920:SF335">
    <property type="entry name" value="GUANYLATE CYCLASE"/>
    <property type="match status" value="1"/>
</dbReference>
<evidence type="ECO:0000256" key="4">
    <source>
        <dbReference type="ARBA" id="ARBA00022989"/>
    </source>
</evidence>
<evidence type="ECO:0000256" key="5">
    <source>
        <dbReference type="ARBA" id="ARBA00023136"/>
    </source>
</evidence>
<name>A0A699ZSU7_HAELA</name>
<evidence type="ECO:0000313" key="9">
    <source>
        <dbReference type="EMBL" id="GFH21844.1"/>
    </source>
</evidence>
<dbReference type="InterPro" id="IPR029787">
    <property type="entry name" value="Nucleotide_cyclase"/>
</dbReference>
<dbReference type="Gene3D" id="3.30.70.1230">
    <property type="entry name" value="Nucleotide cyclase"/>
    <property type="match status" value="1"/>
</dbReference>
<dbReference type="SMART" id="SM00044">
    <property type="entry name" value="CYCc"/>
    <property type="match status" value="1"/>
</dbReference>
<feature type="chain" id="PRO_5025408574" description="Guanylate cyclase domain-containing protein" evidence="7">
    <location>
        <begin position="17"/>
        <end position="503"/>
    </location>
</feature>
<dbReference type="GO" id="GO:0035556">
    <property type="term" value="P:intracellular signal transduction"/>
    <property type="evidence" value="ECO:0007669"/>
    <property type="project" value="InterPro"/>
</dbReference>
<dbReference type="GO" id="GO:0004016">
    <property type="term" value="F:adenylate cyclase activity"/>
    <property type="evidence" value="ECO:0007669"/>
    <property type="project" value="TreeGrafter"/>
</dbReference>
<dbReference type="CDD" id="cd07302">
    <property type="entry name" value="CHD"/>
    <property type="match status" value="1"/>
</dbReference>
<evidence type="ECO:0000256" key="2">
    <source>
        <dbReference type="ARBA" id="ARBA00022692"/>
    </source>
</evidence>
<organism evidence="9 10">
    <name type="scientific">Haematococcus lacustris</name>
    <name type="common">Green alga</name>
    <name type="synonym">Haematococcus pluvialis</name>
    <dbReference type="NCBI Taxonomy" id="44745"/>
    <lineage>
        <taxon>Eukaryota</taxon>
        <taxon>Viridiplantae</taxon>
        <taxon>Chlorophyta</taxon>
        <taxon>core chlorophytes</taxon>
        <taxon>Chlorophyceae</taxon>
        <taxon>CS clade</taxon>
        <taxon>Chlamydomonadales</taxon>
        <taxon>Haematococcaceae</taxon>
        <taxon>Haematococcus</taxon>
    </lineage>
</organism>
<dbReference type="AlphaFoldDB" id="A0A699ZSU7"/>
<comment type="subcellular location">
    <subcellularLocation>
        <location evidence="1">Membrane</location>
    </subcellularLocation>
</comment>
<dbReference type="GO" id="GO:0005886">
    <property type="term" value="C:plasma membrane"/>
    <property type="evidence" value="ECO:0007669"/>
    <property type="project" value="TreeGrafter"/>
</dbReference>
<keyword evidence="2" id="KW-0812">Transmembrane</keyword>
<evidence type="ECO:0000256" key="3">
    <source>
        <dbReference type="ARBA" id="ARBA00022741"/>
    </source>
</evidence>
<dbReference type="GO" id="GO:0007168">
    <property type="term" value="P:receptor guanylyl cyclase signaling pathway"/>
    <property type="evidence" value="ECO:0007669"/>
    <property type="project" value="TreeGrafter"/>
</dbReference>
<comment type="caution">
    <text evidence="9">The sequence shown here is derived from an EMBL/GenBank/DDBJ whole genome shotgun (WGS) entry which is preliminary data.</text>
</comment>
<dbReference type="PANTHER" id="PTHR11920">
    <property type="entry name" value="GUANYLYL CYCLASE"/>
    <property type="match status" value="1"/>
</dbReference>
<evidence type="ECO:0000313" key="10">
    <source>
        <dbReference type="Proteomes" id="UP000485058"/>
    </source>
</evidence>
<dbReference type="InterPro" id="IPR001054">
    <property type="entry name" value="A/G_cyclase"/>
</dbReference>
<keyword evidence="3" id="KW-0547">Nucleotide-binding</keyword>
<feature type="non-terminal residue" evidence="9">
    <location>
        <position position="1"/>
    </location>
</feature>
<dbReference type="SUPFAM" id="SSF55073">
    <property type="entry name" value="Nucleotide cyclase"/>
    <property type="match status" value="1"/>
</dbReference>
<proteinExistence type="predicted"/>
<evidence type="ECO:0000259" key="8">
    <source>
        <dbReference type="PROSITE" id="PS50125"/>
    </source>
</evidence>
<dbReference type="GO" id="GO:0001653">
    <property type="term" value="F:peptide receptor activity"/>
    <property type="evidence" value="ECO:0007669"/>
    <property type="project" value="TreeGrafter"/>
</dbReference>
<protein>
    <recommendedName>
        <fullName evidence="8">Guanylate cyclase domain-containing protein</fullName>
    </recommendedName>
</protein>
<sequence>MAHWAVPLCRLGKTFALDVPWLQFITRPSGQVNVNIGLPITIANVSATELFGMDSDVSHCPNPAGCYDPVRRARFWGVAVASVDLGLMFKLQDVQLSRLRAEGLEYQLLVPANVVLATDSSTEDMVVTQSPAAEKSTEEQGAIVTVSAMLPSGDAWTLKVWRLKGNNPAWRTPLLATMPLVCLILAAELLVVLVSSYRHGELVRAMLPPAAVRCLAAGQEYAEAFDGVTILFADICSYTTISSELTPRQVVALLSGLYDRFDKLCEQHGMYKVEIVGDCWMAASGAFPRYAPREAALRAARQALDMVRVADAYTTEDGRRVQIRVGLASGPVFASVISHKMAHVTLIGDTTNVAARMESSCQPMHIHVAASTAALLHPALANTSSPQHDLGKQASVPPGFASATSCDLPATLPRSYLEAATHNQGVLSMSSVQVCVNVDTDTSKAASCCTSGPAEELLVGSSVEVADPDTGCTLHLVARGPQNIKGKGLMNTFWLSSTPSLQA</sequence>
<reference evidence="9 10" key="1">
    <citation type="submission" date="2020-02" db="EMBL/GenBank/DDBJ databases">
        <title>Draft genome sequence of Haematococcus lacustris strain NIES-144.</title>
        <authorList>
            <person name="Morimoto D."/>
            <person name="Nakagawa S."/>
            <person name="Yoshida T."/>
            <person name="Sawayama S."/>
        </authorList>
    </citation>
    <scope>NUCLEOTIDE SEQUENCE [LARGE SCALE GENOMIC DNA]</scope>
    <source>
        <strain evidence="9 10">NIES-144</strain>
    </source>
</reference>
<gene>
    <name evidence="9" type="ORF">HaLaN_19218</name>
</gene>
<evidence type="ECO:0000256" key="7">
    <source>
        <dbReference type="SAM" id="SignalP"/>
    </source>
</evidence>
<dbReference type="InterPro" id="IPR050401">
    <property type="entry name" value="Cyclic_nucleotide_synthase"/>
</dbReference>
<accession>A0A699ZSU7</accession>
<evidence type="ECO:0000256" key="6">
    <source>
        <dbReference type="ARBA" id="ARBA00023239"/>
    </source>
</evidence>
<keyword evidence="5" id="KW-0472">Membrane</keyword>
<dbReference type="Proteomes" id="UP000485058">
    <property type="component" value="Unassembled WGS sequence"/>
</dbReference>
<dbReference type="EMBL" id="BLLF01001916">
    <property type="protein sequence ID" value="GFH21844.1"/>
    <property type="molecule type" value="Genomic_DNA"/>
</dbReference>
<keyword evidence="6" id="KW-0456">Lyase</keyword>
<dbReference type="GO" id="GO:0000166">
    <property type="term" value="F:nucleotide binding"/>
    <property type="evidence" value="ECO:0007669"/>
    <property type="project" value="UniProtKB-KW"/>
</dbReference>
<keyword evidence="10" id="KW-1185">Reference proteome</keyword>
<dbReference type="GO" id="GO:0004383">
    <property type="term" value="F:guanylate cyclase activity"/>
    <property type="evidence" value="ECO:0007669"/>
    <property type="project" value="TreeGrafter"/>
</dbReference>
<feature type="signal peptide" evidence="7">
    <location>
        <begin position="1"/>
        <end position="16"/>
    </location>
</feature>
<feature type="domain" description="Guanylate cyclase" evidence="8">
    <location>
        <begin position="229"/>
        <end position="358"/>
    </location>
</feature>
<keyword evidence="4" id="KW-1133">Transmembrane helix</keyword>